<dbReference type="PANTHER" id="PTHR42951">
    <property type="entry name" value="METALLO-BETA-LACTAMASE DOMAIN-CONTAINING"/>
    <property type="match status" value="1"/>
</dbReference>
<proteinExistence type="predicted"/>
<name>A0A381SR68_9ZZZZ</name>
<gene>
    <name evidence="2" type="ORF">METZ01_LOCUS58682</name>
</gene>
<dbReference type="InterPro" id="IPR036866">
    <property type="entry name" value="RibonucZ/Hydroxyglut_hydro"/>
</dbReference>
<evidence type="ECO:0000313" key="2">
    <source>
        <dbReference type="EMBL" id="SVA05828.1"/>
    </source>
</evidence>
<protein>
    <recommendedName>
        <fullName evidence="1">Metallo-beta-lactamase domain-containing protein</fullName>
    </recommendedName>
</protein>
<dbReference type="AlphaFoldDB" id="A0A381SR68"/>
<dbReference type="SUPFAM" id="SSF56281">
    <property type="entry name" value="Metallo-hydrolase/oxidoreductase"/>
    <property type="match status" value="1"/>
</dbReference>
<dbReference type="PROSITE" id="PS51257">
    <property type="entry name" value="PROKAR_LIPOPROTEIN"/>
    <property type="match status" value="1"/>
</dbReference>
<organism evidence="2">
    <name type="scientific">marine metagenome</name>
    <dbReference type="NCBI Taxonomy" id="408172"/>
    <lineage>
        <taxon>unclassified sequences</taxon>
        <taxon>metagenomes</taxon>
        <taxon>ecological metagenomes</taxon>
    </lineage>
</organism>
<dbReference type="CDD" id="cd16282">
    <property type="entry name" value="metallo-hydrolase-like_MBL-fold"/>
    <property type="match status" value="1"/>
</dbReference>
<dbReference type="Pfam" id="PF00753">
    <property type="entry name" value="Lactamase_B"/>
    <property type="match status" value="1"/>
</dbReference>
<sequence>MKKIVLLIGFISLITACSDQNSEGTLPQLNAYSDDQNFVLERMQWLGFDPAILSTQELKDGLSVIFGYGGNILVSVGDDGVLIVDTQFPEVYETILREINQLGGSSVDYVINTHFHFDHAEGNRAFGPMGAEIIAHENSMEYFQAGTDIDMVGIVWPQQPYESQAMPRITYSDALTLNLNGHSIDVMHFGPAHTTSDSLIYFKESNVIHMGDVANLTGLPYIDAGNGGTVDGMINNVRKALEIINDETIVVPGHGEVSSKADLEVYVRKMEAVRDRIAVMIDDGMSLEEVMEADPASDVFPSSPFDGATGLPASQLFVNRAYVSMVN</sequence>
<dbReference type="SMART" id="SM00849">
    <property type="entry name" value="Lactamase_B"/>
    <property type="match status" value="1"/>
</dbReference>
<reference evidence="2" key="1">
    <citation type="submission" date="2018-05" db="EMBL/GenBank/DDBJ databases">
        <authorList>
            <person name="Lanie J.A."/>
            <person name="Ng W.-L."/>
            <person name="Kazmierczak K.M."/>
            <person name="Andrzejewski T.M."/>
            <person name="Davidsen T.M."/>
            <person name="Wayne K.J."/>
            <person name="Tettelin H."/>
            <person name="Glass J.I."/>
            <person name="Rusch D."/>
            <person name="Podicherti R."/>
            <person name="Tsui H.-C.T."/>
            <person name="Winkler M.E."/>
        </authorList>
    </citation>
    <scope>NUCLEOTIDE SEQUENCE</scope>
</reference>
<dbReference type="EMBL" id="UINC01003380">
    <property type="protein sequence ID" value="SVA05828.1"/>
    <property type="molecule type" value="Genomic_DNA"/>
</dbReference>
<dbReference type="InterPro" id="IPR050855">
    <property type="entry name" value="NDM-1-like"/>
</dbReference>
<dbReference type="Gene3D" id="3.60.15.10">
    <property type="entry name" value="Ribonuclease Z/Hydroxyacylglutathione hydrolase-like"/>
    <property type="match status" value="1"/>
</dbReference>
<dbReference type="InterPro" id="IPR001279">
    <property type="entry name" value="Metallo-B-lactamas"/>
</dbReference>
<dbReference type="PANTHER" id="PTHR42951:SF4">
    <property type="entry name" value="ACYL-COENZYME A THIOESTERASE MBLAC2"/>
    <property type="match status" value="1"/>
</dbReference>
<evidence type="ECO:0000259" key="1">
    <source>
        <dbReference type="SMART" id="SM00849"/>
    </source>
</evidence>
<accession>A0A381SR68</accession>
<feature type="domain" description="Metallo-beta-lactamase" evidence="1">
    <location>
        <begin position="69"/>
        <end position="254"/>
    </location>
</feature>